<comment type="cofactor">
    <cofactor evidence="1 15">
        <name>Mg(2+)</name>
        <dbReference type="ChEBI" id="CHEBI:18420"/>
    </cofactor>
</comment>
<keyword evidence="6 15" id="KW-0460">Magnesium</keyword>
<keyword evidence="9 15" id="KW-0456">Lyase</keyword>
<dbReference type="PANTHER" id="PTHR21000">
    <property type="entry name" value="DIHYDROXY-ACID DEHYDRATASE DAD"/>
    <property type="match status" value="1"/>
</dbReference>
<evidence type="ECO:0000256" key="15">
    <source>
        <dbReference type="HAMAP-Rule" id="MF_00012"/>
    </source>
</evidence>
<comment type="caution">
    <text evidence="18">The sequence shown here is derived from an EMBL/GenBank/DDBJ whole genome shotgun (WGS) entry which is preliminary data.</text>
</comment>
<feature type="domain" description="Dihydroxy-acid/6-phosphogluconate dehydratase C-terminal" evidence="17">
    <location>
        <begin position="370"/>
        <end position="559"/>
    </location>
</feature>
<evidence type="ECO:0000256" key="10">
    <source>
        <dbReference type="ARBA" id="ARBA00023304"/>
    </source>
</evidence>
<comment type="cofactor">
    <cofactor evidence="15">
        <name>[2Fe-2S] cluster</name>
        <dbReference type="ChEBI" id="CHEBI:190135"/>
    </cofactor>
    <text evidence="15">Binds 1 [2Fe-2S] cluster per subunit. This cluster acts as a Lewis acid cofactor.</text>
</comment>
<dbReference type="UniPathway" id="UPA00049">
    <property type="reaction ID" value="UER00061"/>
</dbReference>
<comment type="pathway">
    <text evidence="13 15">Amino-acid biosynthesis; L-isoleucine biosynthesis; L-isoleucine from 2-oxobutanoate: step 3/4.</text>
</comment>
<comment type="caution">
    <text evidence="15">Lacks conserved residue(s) required for the propagation of feature annotation.</text>
</comment>
<dbReference type="InterPro" id="IPR042096">
    <property type="entry name" value="Dihydro-acid_dehy_C"/>
</dbReference>
<dbReference type="SUPFAM" id="SSF143975">
    <property type="entry name" value="IlvD/EDD N-terminal domain-like"/>
    <property type="match status" value="1"/>
</dbReference>
<keyword evidence="8 15" id="KW-0411">Iron-sulfur</keyword>
<gene>
    <name evidence="15" type="primary">ilvD</name>
    <name evidence="18" type="ORF">A6769_24360</name>
</gene>
<dbReference type="GO" id="GO:0009097">
    <property type="term" value="P:isoleucine biosynthetic process"/>
    <property type="evidence" value="ECO:0007669"/>
    <property type="project" value="UniProtKB-UniRule"/>
</dbReference>
<dbReference type="UniPathway" id="UPA00047">
    <property type="reaction ID" value="UER00057"/>
</dbReference>
<dbReference type="GO" id="GO:0051537">
    <property type="term" value="F:2 iron, 2 sulfur cluster binding"/>
    <property type="evidence" value="ECO:0007669"/>
    <property type="project" value="UniProtKB-UniRule"/>
</dbReference>
<proteinExistence type="inferred from homology"/>
<dbReference type="SUPFAM" id="SSF52016">
    <property type="entry name" value="LeuD/IlvD-like"/>
    <property type="match status" value="1"/>
</dbReference>
<dbReference type="Proteomes" id="UP000252085">
    <property type="component" value="Unassembled WGS sequence"/>
</dbReference>
<dbReference type="EMBL" id="LXQE01000158">
    <property type="protein sequence ID" value="RCJ33864.1"/>
    <property type="molecule type" value="Genomic_DNA"/>
</dbReference>
<name>A0A367RE77_NOSPU</name>
<evidence type="ECO:0000256" key="8">
    <source>
        <dbReference type="ARBA" id="ARBA00023014"/>
    </source>
</evidence>
<evidence type="ECO:0000259" key="16">
    <source>
        <dbReference type="Pfam" id="PF00920"/>
    </source>
</evidence>
<dbReference type="NCBIfam" id="TIGR00110">
    <property type="entry name" value="ilvD"/>
    <property type="match status" value="1"/>
</dbReference>
<dbReference type="PROSITE" id="PS00887">
    <property type="entry name" value="ILVD_EDD_2"/>
    <property type="match status" value="1"/>
</dbReference>
<evidence type="ECO:0000256" key="7">
    <source>
        <dbReference type="ARBA" id="ARBA00023004"/>
    </source>
</evidence>
<feature type="binding site" evidence="15">
    <location>
        <position position="55"/>
    </location>
    <ligand>
        <name>[2Fe-2S] cluster</name>
        <dbReference type="ChEBI" id="CHEBI:190135"/>
    </ligand>
</feature>
<evidence type="ECO:0000256" key="6">
    <source>
        <dbReference type="ARBA" id="ARBA00022842"/>
    </source>
</evidence>
<dbReference type="GO" id="GO:0009099">
    <property type="term" value="P:L-valine biosynthetic process"/>
    <property type="evidence" value="ECO:0007669"/>
    <property type="project" value="UniProtKB-UniRule"/>
</dbReference>
<reference evidence="18 19" key="1">
    <citation type="submission" date="2016-04" db="EMBL/GenBank/DDBJ databases">
        <authorList>
            <person name="Evans L.H."/>
            <person name="Alamgir A."/>
            <person name="Owens N."/>
            <person name="Weber N.D."/>
            <person name="Virtaneva K."/>
            <person name="Barbian K."/>
            <person name="Babar A."/>
            <person name="Rosenke K."/>
        </authorList>
    </citation>
    <scope>NUCLEOTIDE SEQUENCE [LARGE SCALE GENOMIC DNA]</scope>
    <source>
        <strain evidence="18">NIES-2108</strain>
    </source>
</reference>
<evidence type="ECO:0000256" key="2">
    <source>
        <dbReference type="ARBA" id="ARBA00006486"/>
    </source>
</evidence>
<dbReference type="InterPro" id="IPR004404">
    <property type="entry name" value="DihydroxyA_deHydtase"/>
</dbReference>
<evidence type="ECO:0000313" key="19">
    <source>
        <dbReference type="Proteomes" id="UP000252085"/>
    </source>
</evidence>
<evidence type="ECO:0000256" key="11">
    <source>
        <dbReference type="ARBA" id="ARBA00029304"/>
    </source>
</evidence>
<dbReference type="InterPro" id="IPR000581">
    <property type="entry name" value="ILV_EDD_N"/>
</dbReference>
<accession>A0A367RE77</accession>
<dbReference type="PROSITE" id="PS00886">
    <property type="entry name" value="ILVD_EDD_1"/>
    <property type="match status" value="1"/>
</dbReference>
<comment type="catalytic activity">
    <reaction evidence="15">
        <text>(2R,3R)-2,3-dihydroxy-3-methylpentanoate = (S)-3-methyl-2-oxopentanoate + H2O</text>
        <dbReference type="Rhea" id="RHEA:27694"/>
        <dbReference type="ChEBI" id="CHEBI:15377"/>
        <dbReference type="ChEBI" id="CHEBI:35146"/>
        <dbReference type="ChEBI" id="CHEBI:49258"/>
        <dbReference type="EC" id="4.2.1.9"/>
    </reaction>
</comment>
<organism evidence="18 19">
    <name type="scientific">Nostoc punctiforme NIES-2108</name>
    <dbReference type="NCBI Taxonomy" id="1356359"/>
    <lineage>
        <taxon>Bacteria</taxon>
        <taxon>Bacillati</taxon>
        <taxon>Cyanobacteriota</taxon>
        <taxon>Cyanophyceae</taxon>
        <taxon>Nostocales</taxon>
        <taxon>Nostocaceae</taxon>
        <taxon>Nostoc</taxon>
    </lineage>
</organism>
<evidence type="ECO:0000256" key="3">
    <source>
        <dbReference type="ARBA" id="ARBA00022605"/>
    </source>
</evidence>
<comment type="catalytic activity">
    <reaction evidence="11">
        <text>(2R)-2,3-dihydroxy-3-methylbutanoate = 3-methyl-2-oxobutanoate + H2O</text>
        <dbReference type="Rhea" id="RHEA:24809"/>
        <dbReference type="ChEBI" id="CHEBI:11851"/>
        <dbReference type="ChEBI" id="CHEBI:15377"/>
        <dbReference type="ChEBI" id="CHEBI:49072"/>
        <dbReference type="EC" id="4.2.1.9"/>
    </reaction>
    <physiologicalReaction direction="left-to-right" evidence="11">
        <dbReference type="Rhea" id="RHEA:24810"/>
    </physiologicalReaction>
</comment>
<comment type="similarity">
    <text evidence="2 15">Belongs to the IlvD/Edd family.</text>
</comment>
<evidence type="ECO:0000256" key="12">
    <source>
        <dbReference type="ARBA" id="ARBA00029436"/>
    </source>
</evidence>
<dbReference type="InterPro" id="IPR037237">
    <property type="entry name" value="IlvD/EDD_N"/>
</dbReference>
<evidence type="ECO:0000259" key="17">
    <source>
        <dbReference type="Pfam" id="PF24877"/>
    </source>
</evidence>
<evidence type="ECO:0000256" key="1">
    <source>
        <dbReference type="ARBA" id="ARBA00001946"/>
    </source>
</evidence>
<comment type="pathway">
    <text evidence="12 15">Amino-acid biosynthesis; L-valine biosynthesis; L-valine from pyruvate: step 3/4.</text>
</comment>
<dbReference type="InterPro" id="IPR056740">
    <property type="entry name" value="ILV_EDD_C"/>
</dbReference>
<evidence type="ECO:0000256" key="5">
    <source>
        <dbReference type="ARBA" id="ARBA00022723"/>
    </source>
</evidence>
<evidence type="ECO:0000256" key="14">
    <source>
        <dbReference type="ARBA" id="ARBA00029490"/>
    </source>
</evidence>
<keyword evidence="10 15" id="KW-0100">Branched-chain amino acid biosynthesis</keyword>
<sequence>MSEKTTSENFRSKVVTQGVQRSPNRAMLRAVGFQDEDFKKAIVGVANAYSTITPCNIGINQLALIAEAGIKLAGAMPQMFGTITISDGISMGTEGMKYSLVSREVIADSIETVCNGQSMDGVIAIGGCDKNMPGAMIAMARMNIPAIFVYGGTIKPGHYQGRDLTVVSSFEAVGEYSAGKIDDTELMEVERRACPGAGSCGGMFTANTMSSAFEAMGMSLPYSSTMAAEDDEKADSTDESAKVLVEAIRNQLLPRQIITRKSIENAISVIMAVGGSTNAVLHFLAIARAAGVELNLDDFETIRDRVPVLCDLKPSGRYVATDLHQAGGIPQVMKMLLVHGLLHGDCITITGKTIAEILADVPDEPPSNQDVIRPWNKPMYAQGHLAILKGNLATEGAVAKITGVKNPGITGSARVFDSEEECLDAILAGKIKAGDVIIVRYEGPKGGPGMREMLAPTSAIIGAGLGDAVGLITDGRFSGGTYGMVVGHVAPEAAVGGAIALVEEGDSITIDANSRLLQINISDAELASRRAKWQPRPPRYTKGILAKYAKLVSSSSVGAVTDLDLFNE</sequence>
<feature type="active site" description="Proton acceptor" evidence="15">
    <location>
        <position position="478"/>
    </location>
</feature>
<dbReference type="HAMAP" id="MF_00012">
    <property type="entry name" value="IlvD"/>
    <property type="match status" value="1"/>
</dbReference>
<feature type="domain" description="Dihydroxy-acid/6-phosphogluconate dehydratase N-terminal" evidence="16">
    <location>
        <begin position="40"/>
        <end position="356"/>
    </location>
</feature>
<keyword evidence="3 15" id="KW-0028">Amino-acid biosynthesis</keyword>
<dbReference type="GO" id="GO:0004160">
    <property type="term" value="F:dihydroxy-acid dehydratase activity"/>
    <property type="evidence" value="ECO:0007669"/>
    <property type="project" value="UniProtKB-UniRule"/>
</dbReference>
<protein>
    <recommendedName>
        <fullName evidence="14 15">Dihydroxy-acid dehydratase</fullName>
        <shortName evidence="15">DAD</shortName>
        <ecNumber evidence="14 15">4.2.1.9</ecNumber>
    </recommendedName>
</protein>
<dbReference type="Pfam" id="PF00920">
    <property type="entry name" value="ILVD_EDD_N"/>
    <property type="match status" value="1"/>
</dbReference>
<dbReference type="InterPro" id="IPR020558">
    <property type="entry name" value="DiOHA_6PGluconate_deHydtase_CS"/>
</dbReference>
<keyword evidence="7 15" id="KW-0408">Iron</keyword>
<dbReference type="NCBIfam" id="NF002068">
    <property type="entry name" value="PRK00911.1"/>
    <property type="match status" value="1"/>
</dbReference>
<dbReference type="GO" id="GO:0000287">
    <property type="term" value="F:magnesium ion binding"/>
    <property type="evidence" value="ECO:0007669"/>
    <property type="project" value="UniProtKB-UniRule"/>
</dbReference>
<feature type="binding site" evidence="15">
    <location>
        <position position="452"/>
    </location>
    <ligand>
        <name>Mg(2+)</name>
        <dbReference type="ChEBI" id="CHEBI:18420"/>
    </ligand>
</feature>
<dbReference type="PANTHER" id="PTHR21000:SF5">
    <property type="entry name" value="DIHYDROXY-ACID DEHYDRATASE, MITOCHONDRIAL"/>
    <property type="match status" value="1"/>
</dbReference>
<comment type="subunit">
    <text evidence="15">Homodimer.</text>
</comment>
<feature type="binding site" evidence="15">
    <location>
        <position position="129"/>
    </location>
    <ligand>
        <name>Mg(2+)</name>
        <dbReference type="ChEBI" id="CHEBI:18420"/>
    </ligand>
</feature>
<dbReference type="FunFam" id="3.50.30.80:FF:000001">
    <property type="entry name" value="Dihydroxy-acid dehydratase"/>
    <property type="match status" value="1"/>
</dbReference>
<dbReference type="Pfam" id="PF24877">
    <property type="entry name" value="ILV_EDD_C"/>
    <property type="match status" value="1"/>
</dbReference>
<dbReference type="InterPro" id="IPR050165">
    <property type="entry name" value="DHAD_IlvD/Edd"/>
</dbReference>
<evidence type="ECO:0000256" key="4">
    <source>
        <dbReference type="ARBA" id="ARBA00022714"/>
    </source>
</evidence>
<keyword evidence="5 15" id="KW-0479">Metal-binding</keyword>
<dbReference type="AlphaFoldDB" id="A0A367RE77"/>
<evidence type="ECO:0000313" key="18">
    <source>
        <dbReference type="EMBL" id="RCJ33864.1"/>
    </source>
</evidence>
<comment type="function">
    <text evidence="15">Functions in the biosynthesis of branched-chain amino acids. Catalyzes the dehydration of (2R,3R)-2,3-dihydroxy-3-methylpentanoate (2,3-dihydroxy-3-methylvalerate) into 2-oxo-3-methylpentanoate (2-oxo-3-methylvalerate) and of (2R)-2,3-dihydroxy-3-methylbutanoate (2,3-dihydroxyisovalerate) into 2-oxo-3-methylbutanoate (2-oxoisovalerate), the penultimate precursor to L-isoleucine and L-valine, respectively.</text>
</comment>
<evidence type="ECO:0000256" key="13">
    <source>
        <dbReference type="ARBA" id="ARBA00029437"/>
    </source>
</evidence>
<feature type="binding site" evidence="15">
    <location>
        <position position="87"/>
    </location>
    <ligand>
        <name>Mg(2+)</name>
        <dbReference type="ChEBI" id="CHEBI:18420"/>
    </ligand>
</feature>
<feature type="binding site" description="via carbamate group" evidence="15">
    <location>
        <position position="130"/>
    </location>
    <ligand>
        <name>Mg(2+)</name>
        <dbReference type="ChEBI" id="CHEBI:18420"/>
    </ligand>
</feature>
<evidence type="ECO:0000256" key="9">
    <source>
        <dbReference type="ARBA" id="ARBA00023239"/>
    </source>
</evidence>
<dbReference type="Gene3D" id="3.50.30.80">
    <property type="entry name" value="IlvD/EDD C-terminal domain-like"/>
    <property type="match status" value="1"/>
</dbReference>
<keyword evidence="4 15" id="KW-0001">2Fe-2S</keyword>
<feature type="modified residue" description="N6-carboxylysine" evidence="15">
    <location>
        <position position="130"/>
    </location>
</feature>
<dbReference type="EC" id="4.2.1.9" evidence="14 15"/>